<organism evidence="1">
    <name type="scientific">Anguilla anguilla</name>
    <name type="common">European freshwater eel</name>
    <name type="synonym">Muraena anguilla</name>
    <dbReference type="NCBI Taxonomy" id="7936"/>
    <lineage>
        <taxon>Eukaryota</taxon>
        <taxon>Metazoa</taxon>
        <taxon>Chordata</taxon>
        <taxon>Craniata</taxon>
        <taxon>Vertebrata</taxon>
        <taxon>Euteleostomi</taxon>
        <taxon>Actinopterygii</taxon>
        <taxon>Neopterygii</taxon>
        <taxon>Teleostei</taxon>
        <taxon>Anguilliformes</taxon>
        <taxon>Anguillidae</taxon>
        <taxon>Anguilla</taxon>
    </lineage>
</organism>
<accession>A0A0E9QV11</accession>
<protein>
    <submittedName>
        <fullName evidence="1">Uncharacterized protein</fullName>
    </submittedName>
</protein>
<sequence>MACPLKPVPVQKPRYCHQHFTVHCPLYHISHHNEPFGNGPTSIHITGSPQSTSELLIDKVHNSTDTTCLARWCSKYTNVQEREDSEKQSTTLRGTIQLEKLKGR</sequence>
<dbReference type="AlphaFoldDB" id="A0A0E9QV11"/>
<proteinExistence type="predicted"/>
<dbReference type="EMBL" id="GBXM01087888">
    <property type="protein sequence ID" value="JAH20689.1"/>
    <property type="molecule type" value="Transcribed_RNA"/>
</dbReference>
<reference evidence="1" key="2">
    <citation type="journal article" date="2015" name="Fish Shellfish Immunol.">
        <title>Early steps in the European eel (Anguilla anguilla)-Vibrio vulnificus interaction in the gills: Role of the RtxA13 toxin.</title>
        <authorList>
            <person name="Callol A."/>
            <person name="Pajuelo D."/>
            <person name="Ebbesson L."/>
            <person name="Teles M."/>
            <person name="MacKenzie S."/>
            <person name="Amaro C."/>
        </authorList>
    </citation>
    <scope>NUCLEOTIDE SEQUENCE</scope>
</reference>
<name>A0A0E9QV11_ANGAN</name>
<reference evidence="1" key="1">
    <citation type="submission" date="2014-11" db="EMBL/GenBank/DDBJ databases">
        <authorList>
            <person name="Amaro Gonzalez C."/>
        </authorList>
    </citation>
    <scope>NUCLEOTIDE SEQUENCE</scope>
</reference>
<evidence type="ECO:0000313" key="1">
    <source>
        <dbReference type="EMBL" id="JAH20689.1"/>
    </source>
</evidence>